<evidence type="ECO:0000313" key="3">
    <source>
        <dbReference type="Proteomes" id="UP001596292"/>
    </source>
</evidence>
<protein>
    <submittedName>
        <fullName evidence="2">Uncharacterized protein</fullName>
    </submittedName>
</protein>
<comment type="caution">
    <text evidence="2">The sequence shown here is derived from an EMBL/GenBank/DDBJ whole genome shotgun (WGS) entry which is preliminary data.</text>
</comment>
<evidence type="ECO:0000256" key="1">
    <source>
        <dbReference type="SAM" id="MobiDB-lite"/>
    </source>
</evidence>
<name>A0ABW2BL79_9HYPH</name>
<reference evidence="3" key="1">
    <citation type="journal article" date="2019" name="Int. J. Syst. Evol. Microbiol.">
        <title>The Global Catalogue of Microorganisms (GCM) 10K type strain sequencing project: providing services to taxonomists for standard genome sequencing and annotation.</title>
        <authorList>
            <consortium name="The Broad Institute Genomics Platform"/>
            <consortium name="The Broad Institute Genome Sequencing Center for Infectious Disease"/>
            <person name="Wu L."/>
            <person name="Ma J."/>
        </authorList>
    </citation>
    <scope>NUCLEOTIDE SEQUENCE [LARGE SCALE GENOMIC DNA]</scope>
    <source>
        <strain evidence="3">CCUG 48316</strain>
    </source>
</reference>
<sequence length="388" mass="41719">MAHETREPAWDKGTADRIAADDGHAWVRLTTWQALDREGSCMGHCVGDGDYDTAVGSEEMHDDAIWSLRRPDGVSVLTAEVEELWVMSAKGPRNSKVGRFEAMQVAHLVAAFKVAGHALRVSEDTEITLLADGRTFRDDRLSPDVAAARAEAARSLREAHASALAAIRSDAVGERYVMITGRAEFRPAGSPAFIPLGDVAPFGFGAGGGGAVFVNASPGNGGFPGGGGGRGGAARIEERIERLEIRCDEDPRRPILETVSYQTPVHLAMELTANEPDPIVECRYSFDTGMETFRTRSGIRFSDGRQFSLMASGSRDLIQAYRAAIARAEAERAPAQPPTRFQAMMVDAIVTSVTPDGFEARWEGEPRTIEQARVAPGPGQPTTAEPPS</sequence>
<gene>
    <name evidence="2" type="ORF">ACFQE0_14125</name>
</gene>
<dbReference type="RefSeq" id="WP_378970673.1">
    <property type="nucleotide sequence ID" value="NZ_JBHSWN010000001.1"/>
</dbReference>
<proteinExistence type="predicted"/>
<feature type="region of interest" description="Disordered" evidence="1">
    <location>
        <begin position="363"/>
        <end position="388"/>
    </location>
</feature>
<keyword evidence="3" id="KW-1185">Reference proteome</keyword>
<accession>A0ABW2BL79</accession>
<organism evidence="2 3">
    <name type="scientific">Methylobacterium komagatae</name>
    <dbReference type="NCBI Taxonomy" id="374425"/>
    <lineage>
        <taxon>Bacteria</taxon>
        <taxon>Pseudomonadati</taxon>
        <taxon>Pseudomonadota</taxon>
        <taxon>Alphaproteobacteria</taxon>
        <taxon>Hyphomicrobiales</taxon>
        <taxon>Methylobacteriaceae</taxon>
        <taxon>Methylobacterium</taxon>
    </lineage>
</organism>
<dbReference type="Proteomes" id="UP001596292">
    <property type="component" value="Unassembled WGS sequence"/>
</dbReference>
<dbReference type="EMBL" id="JBHSWN010000001">
    <property type="protein sequence ID" value="MFC6790647.1"/>
    <property type="molecule type" value="Genomic_DNA"/>
</dbReference>
<evidence type="ECO:0000313" key="2">
    <source>
        <dbReference type="EMBL" id="MFC6790647.1"/>
    </source>
</evidence>